<evidence type="ECO:0000313" key="12">
    <source>
        <dbReference type="EMBL" id="UWZ78612.1"/>
    </source>
</evidence>
<accession>A0ABY5ZHK4</accession>
<evidence type="ECO:0000256" key="8">
    <source>
        <dbReference type="ARBA" id="ARBA00023065"/>
    </source>
</evidence>
<dbReference type="InterPro" id="IPR050492">
    <property type="entry name" value="Bact_metal-bind_prot9"/>
</dbReference>
<evidence type="ECO:0000256" key="6">
    <source>
        <dbReference type="ARBA" id="ARBA00022764"/>
    </source>
</evidence>
<evidence type="ECO:0000256" key="1">
    <source>
        <dbReference type="ARBA" id="ARBA00004418"/>
    </source>
</evidence>
<keyword evidence="9" id="KW-1015">Disulfide bond</keyword>
<protein>
    <submittedName>
        <fullName evidence="12">Zinc ABC transporter substrate-binding protein</fullName>
    </submittedName>
</protein>
<evidence type="ECO:0000256" key="3">
    <source>
        <dbReference type="ARBA" id="ARBA00022448"/>
    </source>
</evidence>
<dbReference type="Proteomes" id="UP001060414">
    <property type="component" value="Chromosome"/>
</dbReference>
<evidence type="ECO:0000256" key="10">
    <source>
        <dbReference type="SAM" id="Coils"/>
    </source>
</evidence>
<comment type="similarity">
    <text evidence="2">Belongs to the bacterial solute-binding protein 9 family.</text>
</comment>
<evidence type="ECO:0000256" key="9">
    <source>
        <dbReference type="ARBA" id="ARBA00023157"/>
    </source>
</evidence>
<dbReference type="PANTHER" id="PTHR42953:SF3">
    <property type="entry name" value="HIGH-AFFINITY ZINC UPTAKE SYSTEM PROTEIN ZNUA"/>
    <property type="match status" value="1"/>
</dbReference>
<dbReference type="InterPro" id="IPR006127">
    <property type="entry name" value="ZnuA-like"/>
</dbReference>
<feature type="coiled-coil region" evidence="10">
    <location>
        <begin position="199"/>
        <end position="226"/>
    </location>
</feature>
<sequence>MVKVLPVFLVLLLATSVWAEPRVVVSIKPVHSLVAAVMEGIAEPDLLLSGGESPHGHALRPSQARALAAADLVFWIGPDLETFLVRPLRSLSAGARVVSLLDTPGIELHAARAGGVWEAHHHGHGHDHGHGHHHDKDHKHPKPDHNHKRDHSHNHDHGHADKREPEPSPDAHLWLDPVNARAIVALALAELSELIPAERERLAANAARLTQRLQDLEAELEGLLAPVREVPFVVFHDAYQYLEKRYRLNAVGSITLDPERTPSAQRVREVQGLIRARGARCVFAEPQFTPRLVATVVEGSGARQGVLDPLGADLEPGSEAYFRLLRDLGENLHACLAHE</sequence>
<keyword evidence="8" id="KW-0406">Ion transport</keyword>
<name>A0ABY5ZHK4_9BACT</name>
<evidence type="ECO:0000256" key="4">
    <source>
        <dbReference type="ARBA" id="ARBA00022723"/>
    </source>
</evidence>
<evidence type="ECO:0000313" key="13">
    <source>
        <dbReference type="Proteomes" id="UP001060414"/>
    </source>
</evidence>
<keyword evidence="13" id="KW-1185">Reference proteome</keyword>
<keyword evidence="6" id="KW-0574">Periplasm</keyword>
<keyword evidence="7" id="KW-0862">Zinc</keyword>
<dbReference type="EMBL" id="CP092109">
    <property type="protein sequence ID" value="UWZ78612.1"/>
    <property type="molecule type" value="Genomic_DNA"/>
</dbReference>
<keyword evidence="4" id="KW-0479">Metal-binding</keyword>
<feature type="region of interest" description="Disordered" evidence="11">
    <location>
        <begin position="119"/>
        <end position="173"/>
    </location>
</feature>
<feature type="compositionally biased region" description="Basic and acidic residues" evidence="11">
    <location>
        <begin position="153"/>
        <end position="166"/>
    </location>
</feature>
<dbReference type="InterPro" id="IPR035520">
    <property type="entry name" value="ZnuA"/>
</dbReference>
<evidence type="ECO:0000256" key="2">
    <source>
        <dbReference type="ARBA" id="ARBA00011028"/>
    </source>
</evidence>
<keyword evidence="10" id="KW-0175">Coiled coil</keyword>
<reference evidence="12" key="1">
    <citation type="journal article" date="2022" name="Environ. Microbiol.">
        <title>Geoalkalibacter halelectricus SAP #1 sp. nov. possessing extracellular electron transfer and mineral#reducing capabilities from a haloalkaline environment.</title>
        <authorList>
            <person name="Yadav S."/>
            <person name="Singh R."/>
            <person name="Sundharam S.S."/>
            <person name="Chaudhary S."/>
            <person name="Krishnamurthi S."/>
            <person name="Patil S.A."/>
        </authorList>
    </citation>
    <scope>NUCLEOTIDE SEQUENCE</scope>
    <source>
        <strain evidence="12">SAP-1</strain>
    </source>
</reference>
<dbReference type="SUPFAM" id="SSF53807">
    <property type="entry name" value="Helical backbone' metal receptor"/>
    <property type="match status" value="1"/>
</dbReference>
<keyword evidence="3" id="KW-0813">Transport</keyword>
<proteinExistence type="inferred from homology"/>
<gene>
    <name evidence="12" type="ORF">L9S41_13100</name>
</gene>
<evidence type="ECO:0000256" key="7">
    <source>
        <dbReference type="ARBA" id="ARBA00022833"/>
    </source>
</evidence>
<dbReference type="Gene3D" id="3.40.50.1980">
    <property type="entry name" value="Nitrogenase molybdenum iron protein domain"/>
    <property type="match status" value="3"/>
</dbReference>
<dbReference type="RefSeq" id="WP_260746968.1">
    <property type="nucleotide sequence ID" value="NZ_CP092109.1"/>
</dbReference>
<keyword evidence="5" id="KW-0732">Signal</keyword>
<comment type="subcellular location">
    <subcellularLocation>
        <location evidence="1">Periplasm</location>
    </subcellularLocation>
</comment>
<organism evidence="12 13">
    <name type="scientific">Geoalkalibacter halelectricus</name>
    <dbReference type="NCBI Taxonomy" id="2847045"/>
    <lineage>
        <taxon>Bacteria</taxon>
        <taxon>Pseudomonadati</taxon>
        <taxon>Thermodesulfobacteriota</taxon>
        <taxon>Desulfuromonadia</taxon>
        <taxon>Desulfuromonadales</taxon>
        <taxon>Geoalkalibacteraceae</taxon>
        <taxon>Geoalkalibacter</taxon>
    </lineage>
</organism>
<dbReference type="Pfam" id="PF01297">
    <property type="entry name" value="ZnuA"/>
    <property type="match status" value="1"/>
</dbReference>
<dbReference type="PANTHER" id="PTHR42953">
    <property type="entry name" value="HIGH-AFFINITY ZINC UPTAKE SYSTEM PROTEIN ZNUA-RELATED"/>
    <property type="match status" value="1"/>
</dbReference>
<evidence type="ECO:0000256" key="11">
    <source>
        <dbReference type="SAM" id="MobiDB-lite"/>
    </source>
</evidence>
<dbReference type="CDD" id="cd01019">
    <property type="entry name" value="ZnuA"/>
    <property type="match status" value="1"/>
</dbReference>
<evidence type="ECO:0000256" key="5">
    <source>
        <dbReference type="ARBA" id="ARBA00022729"/>
    </source>
</evidence>
<feature type="compositionally biased region" description="Basic residues" evidence="11">
    <location>
        <begin position="121"/>
        <end position="152"/>
    </location>
</feature>